<dbReference type="PANTHER" id="PTHR45740">
    <property type="entry name" value="POLY [ADP-RIBOSE] POLYMERASE"/>
    <property type="match status" value="1"/>
</dbReference>
<feature type="compositionally biased region" description="Basic residues" evidence="7">
    <location>
        <begin position="10"/>
        <end position="21"/>
    </location>
</feature>
<evidence type="ECO:0000256" key="6">
    <source>
        <dbReference type="PROSITE-ProRule" id="PRU00723"/>
    </source>
</evidence>
<evidence type="ECO:0000256" key="5">
    <source>
        <dbReference type="ARBA" id="ARBA00022833"/>
    </source>
</evidence>
<dbReference type="InterPro" id="IPR000571">
    <property type="entry name" value="Znf_CCCH"/>
</dbReference>
<dbReference type="OrthoDB" id="6155768at2759"/>
<dbReference type="Pfam" id="PF25261">
    <property type="entry name" value="zf-CCCH_PARP12"/>
    <property type="match status" value="1"/>
</dbReference>
<dbReference type="InterPro" id="IPR057602">
    <property type="entry name" value="Zfn-CCCH_PARP12"/>
</dbReference>
<dbReference type="GO" id="GO:0003950">
    <property type="term" value="F:NAD+ poly-ADP-ribosyltransferase activity"/>
    <property type="evidence" value="ECO:0007669"/>
    <property type="project" value="TreeGrafter"/>
</dbReference>
<feature type="compositionally biased region" description="Acidic residues" evidence="7">
    <location>
        <begin position="443"/>
        <end position="454"/>
    </location>
</feature>
<feature type="compositionally biased region" description="Polar residues" evidence="7">
    <location>
        <begin position="25"/>
        <end position="36"/>
    </location>
</feature>
<keyword evidence="4 6" id="KW-0863">Zinc-finger</keyword>
<dbReference type="Gene3D" id="4.10.1000.10">
    <property type="entry name" value="Zinc finger, CCCH-type"/>
    <property type="match status" value="1"/>
</dbReference>
<evidence type="ECO:0000256" key="2">
    <source>
        <dbReference type="ARBA" id="ARBA00022723"/>
    </source>
</evidence>
<keyword evidence="1" id="KW-0597">Phosphoprotein</keyword>
<dbReference type="PANTHER" id="PTHR45740:SF4">
    <property type="entry name" value="PROTEIN MONO-ADP-RIBOSYLTRANSFERASE PARP11"/>
    <property type="match status" value="1"/>
</dbReference>
<sequence length="608" mass="68075">MDTQNQGKSGRGRKRGGKGRKDKQMSSSVGPETRSTSNRKENPTGPDVNDTSGVKVKAGNKPGPIRQTDDKLKSTSPMGNSQVNNKTASKKRTKTSQSFSRESSAHTPPHSTTRNSGQTDGGTGEDLFRQTKQKGKSNQQPFPYRPDGLVSYIVEILVNNGGSIQITSLQKSHRTLYRDMLKLSSDNTCEGFIHDHRHVLRGSPDTGNVKIMSFISSLDICKEHGSTVGSCPNECRSLHICKFQMMNECSRGKKCLFGHNLRNEYNWYVLRSHYMERLSNKQIREFLGSLDNRRGLTIPGICSYYNSMKGCGKPDKCPFLHICEHYIRGDCRFGLKKCCRSHDLSDIQPQCILEKYGLSGTKFSDLQRIIRKELELKEANSSSCDKDSLSPSNVYDSDDADVQSNGCPGSNLCSSYSQIRHQWGRSDHDNETEDMSSSSCDDKESDEFSNEYGEEAGAYSKNDSGIRGRLPTVNKELHCLPAWTCNPTHESLQQAPKVDVHDKEEQNDYIMPAKISSSVDNRGIQPQVTRSPVSSYDHCWRVSTGTDEKTTELTAGEYQELDFLYQMYLRARQCTMSLSGRTMTINFETMTGSVTAGEDEEKLVISRD</sequence>
<feature type="region of interest" description="Disordered" evidence="7">
    <location>
        <begin position="1"/>
        <end position="144"/>
    </location>
</feature>
<evidence type="ECO:0000259" key="8">
    <source>
        <dbReference type="PROSITE" id="PS50103"/>
    </source>
</evidence>
<dbReference type="GO" id="GO:0008270">
    <property type="term" value="F:zinc ion binding"/>
    <property type="evidence" value="ECO:0007669"/>
    <property type="project" value="UniProtKB-KW"/>
</dbReference>
<accession>A0A210Q6P8</accession>
<protein>
    <submittedName>
        <fullName evidence="9">Poly [ADP-ribose] polymerase 12</fullName>
    </submittedName>
</protein>
<dbReference type="GO" id="GO:0005634">
    <property type="term" value="C:nucleus"/>
    <property type="evidence" value="ECO:0007669"/>
    <property type="project" value="TreeGrafter"/>
</dbReference>
<feature type="domain" description="C3H1-type" evidence="8">
    <location>
        <begin position="240"/>
        <end position="262"/>
    </location>
</feature>
<dbReference type="InterPro" id="IPR051712">
    <property type="entry name" value="ARTD-AVP"/>
</dbReference>
<evidence type="ECO:0000313" key="9">
    <source>
        <dbReference type="EMBL" id="OWF44413.1"/>
    </source>
</evidence>
<keyword evidence="3" id="KW-0677">Repeat</keyword>
<feature type="zinc finger region" description="C3H1-type" evidence="6">
    <location>
        <begin position="322"/>
        <end position="345"/>
    </location>
</feature>
<evidence type="ECO:0000256" key="4">
    <source>
        <dbReference type="ARBA" id="ARBA00022771"/>
    </source>
</evidence>
<proteinExistence type="predicted"/>
<feature type="zinc finger region" description="C3H1-type" evidence="6">
    <location>
        <begin position="240"/>
        <end position="262"/>
    </location>
</feature>
<evidence type="ECO:0000313" key="10">
    <source>
        <dbReference type="Proteomes" id="UP000242188"/>
    </source>
</evidence>
<evidence type="ECO:0000256" key="7">
    <source>
        <dbReference type="SAM" id="MobiDB-lite"/>
    </source>
</evidence>
<keyword evidence="5 6" id="KW-0862">Zinc</keyword>
<dbReference type="SMART" id="SM00356">
    <property type="entry name" value="ZnF_C3H1"/>
    <property type="match status" value="2"/>
</dbReference>
<feature type="domain" description="C3H1-type" evidence="8">
    <location>
        <begin position="322"/>
        <end position="345"/>
    </location>
</feature>
<feature type="region of interest" description="Disordered" evidence="7">
    <location>
        <begin position="424"/>
        <end position="467"/>
    </location>
</feature>
<name>A0A210Q6P8_MIZYE</name>
<dbReference type="EMBL" id="NEDP02004782">
    <property type="protein sequence ID" value="OWF44413.1"/>
    <property type="molecule type" value="Genomic_DNA"/>
</dbReference>
<feature type="compositionally biased region" description="Polar residues" evidence="7">
    <location>
        <begin position="95"/>
        <end position="118"/>
    </location>
</feature>
<keyword evidence="10" id="KW-1185">Reference proteome</keyword>
<dbReference type="PROSITE" id="PS50103">
    <property type="entry name" value="ZF_C3H1"/>
    <property type="match status" value="2"/>
</dbReference>
<evidence type="ECO:0000256" key="3">
    <source>
        <dbReference type="ARBA" id="ARBA00022737"/>
    </source>
</evidence>
<keyword evidence="2 6" id="KW-0479">Metal-binding</keyword>
<dbReference type="GO" id="GO:1990404">
    <property type="term" value="F:NAD+-protein mono-ADP-ribosyltransferase activity"/>
    <property type="evidence" value="ECO:0007669"/>
    <property type="project" value="TreeGrafter"/>
</dbReference>
<comment type="caution">
    <text evidence="9">The sequence shown here is derived from an EMBL/GenBank/DDBJ whole genome shotgun (WGS) entry which is preliminary data.</text>
</comment>
<dbReference type="AlphaFoldDB" id="A0A210Q6P8"/>
<gene>
    <name evidence="9" type="ORF">KP79_PYT20501</name>
</gene>
<organism evidence="9 10">
    <name type="scientific">Mizuhopecten yessoensis</name>
    <name type="common">Japanese scallop</name>
    <name type="synonym">Patinopecten yessoensis</name>
    <dbReference type="NCBI Taxonomy" id="6573"/>
    <lineage>
        <taxon>Eukaryota</taxon>
        <taxon>Metazoa</taxon>
        <taxon>Spiralia</taxon>
        <taxon>Lophotrochozoa</taxon>
        <taxon>Mollusca</taxon>
        <taxon>Bivalvia</taxon>
        <taxon>Autobranchia</taxon>
        <taxon>Pteriomorphia</taxon>
        <taxon>Pectinida</taxon>
        <taxon>Pectinoidea</taxon>
        <taxon>Pectinidae</taxon>
        <taxon>Mizuhopecten</taxon>
    </lineage>
</organism>
<dbReference type="Proteomes" id="UP000242188">
    <property type="component" value="Unassembled WGS sequence"/>
</dbReference>
<feature type="compositionally biased region" description="Polar residues" evidence="7">
    <location>
        <begin position="74"/>
        <end position="87"/>
    </location>
</feature>
<evidence type="ECO:0000256" key="1">
    <source>
        <dbReference type="ARBA" id="ARBA00022553"/>
    </source>
</evidence>
<reference evidence="9 10" key="1">
    <citation type="journal article" date="2017" name="Nat. Ecol. Evol.">
        <title>Scallop genome provides insights into evolution of bilaterian karyotype and development.</title>
        <authorList>
            <person name="Wang S."/>
            <person name="Zhang J."/>
            <person name="Jiao W."/>
            <person name="Li J."/>
            <person name="Xun X."/>
            <person name="Sun Y."/>
            <person name="Guo X."/>
            <person name="Huan P."/>
            <person name="Dong B."/>
            <person name="Zhang L."/>
            <person name="Hu X."/>
            <person name="Sun X."/>
            <person name="Wang J."/>
            <person name="Zhao C."/>
            <person name="Wang Y."/>
            <person name="Wang D."/>
            <person name="Huang X."/>
            <person name="Wang R."/>
            <person name="Lv J."/>
            <person name="Li Y."/>
            <person name="Zhang Z."/>
            <person name="Liu B."/>
            <person name="Lu W."/>
            <person name="Hui Y."/>
            <person name="Liang J."/>
            <person name="Zhou Z."/>
            <person name="Hou R."/>
            <person name="Li X."/>
            <person name="Liu Y."/>
            <person name="Li H."/>
            <person name="Ning X."/>
            <person name="Lin Y."/>
            <person name="Zhao L."/>
            <person name="Xing Q."/>
            <person name="Dou J."/>
            <person name="Li Y."/>
            <person name="Mao J."/>
            <person name="Guo H."/>
            <person name="Dou H."/>
            <person name="Li T."/>
            <person name="Mu C."/>
            <person name="Jiang W."/>
            <person name="Fu Q."/>
            <person name="Fu X."/>
            <person name="Miao Y."/>
            <person name="Liu J."/>
            <person name="Yu Q."/>
            <person name="Li R."/>
            <person name="Liao H."/>
            <person name="Li X."/>
            <person name="Kong Y."/>
            <person name="Jiang Z."/>
            <person name="Chourrout D."/>
            <person name="Li R."/>
            <person name="Bao Z."/>
        </authorList>
    </citation>
    <scope>NUCLEOTIDE SEQUENCE [LARGE SCALE GENOMIC DNA]</scope>
    <source>
        <strain evidence="9 10">PY_sf001</strain>
    </source>
</reference>